<feature type="domain" description="ABC1 atypical kinase-like" evidence="3">
    <location>
        <begin position="106"/>
        <end position="347"/>
    </location>
</feature>
<dbReference type="Pfam" id="PF03109">
    <property type="entry name" value="ABC1"/>
    <property type="match status" value="1"/>
</dbReference>
<dbReference type="EMBL" id="CP121694">
    <property type="protein sequence ID" value="WRO20789.1"/>
    <property type="molecule type" value="Genomic_DNA"/>
</dbReference>
<protein>
    <submittedName>
        <fullName evidence="4">AarF/UbiB family protein</fullName>
    </submittedName>
</protein>
<keyword evidence="5" id="KW-1185">Reference proteome</keyword>
<evidence type="ECO:0000313" key="5">
    <source>
        <dbReference type="Proteomes" id="UP001329915"/>
    </source>
</evidence>
<gene>
    <name evidence="4" type="ORF">MFMK1_000579</name>
</gene>
<keyword evidence="2" id="KW-0812">Transmembrane</keyword>
<evidence type="ECO:0000256" key="2">
    <source>
        <dbReference type="SAM" id="Phobius"/>
    </source>
</evidence>
<evidence type="ECO:0000256" key="1">
    <source>
        <dbReference type="ARBA" id="ARBA00009670"/>
    </source>
</evidence>
<dbReference type="KEGG" id="dbc:MFMK1_000579"/>
<dbReference type="CDD" id="cd05121">
    <property type="entry name" value="ABC1_ADCK3-like"/>
    <property type="match status" value="1"/>
</dbReference>
<dbReference type="InterPro" id="IPR050154">
    <property type="entry name" value="UbiB_kinase"/>
</dbReference>
<evidence type="ECO:0000259" key="3">
    <source>
        <dbReference type="Pfam" id="PF03109"/>
    </source>
</evidence>
<keyword evidence="2" id="KW-0472">Membrane</keyword>
<evidence type="ECO:0000313" key="4">
    <source>
        <dbReference type="EMBL" id="WRO20789.1"/>
    </source>
</evidence>
<organism evidence="4 5">
    <name type="scientific">Metallumcola ferriviriculae</name>
    <dbReference type="NCBI Taxonomy" id="3039180"/>
    <lineage>
        <taxon>Bacteria</taxon>
        <taxon>Bacillati</taxon>
        <taxon>Bacillota</taxon>
        <taxon>Clostridia</taxon>
        <taxon>Neomoorellales</taxon>
        <taxon>Desulfitibacteraceae</taxon>
        <taxon>Metallumcola</taxon>
    </lineage>
</organism>
<proteinExistence type="inferred from homology"/>
<dbReference type="PANTHER" id="PTHR10566">
    <property type="entry name" value="CHAPERONE-ACTIVITY OF BC1 COMPLEX CABC1 -RELATED"/>
    <property type="match status" value="1"/>
</dbReference>
<keyword evidence="2" id="KW-1133">Transmembrane helix</keyword>
<comment type="similarity">
    <text evidence="1">Belongs to the protein kinase superfamily. ADCK protein kinase family.</text>
</comment>
<reference evidence="4 5" key="1">
    <citation type="submission" date="2023-04" db="EMBL/GenBank/DDBJ databases">
        <authorList>
            <person name="Hsu D."/>
        </authorList>
    </citation>
    <scope>NUCLEOTIDE SEQUENCE [LARGE SCALE GENOMIC DNA]</scope>
    <source>
        <strain evidence="4 5">MK1</strain>
    </source>
</reference>
<dbReference type="Proteomes" id="UP001329915">
    <property type="component" value="Chromosome"/>
</dbReference>
<name>A0AAU0UKV0_9FIRM</name>
<dbReference type="SUPFAM" id="SSF56112">
    <property type="entry name" value="Protein kinase-like (PK-like)"/>
    <property type="match status" value="1"/>
</dbReference>
<dbReference type="RefSeq" id="WP_366923668.1">
    <property type="nucleotide sequence ID" value="NZ_CP121694.1"/>
</dbReference>
<feature type="transmembrane region" description="Helical" evidence="2">
    <location>
        <begin position="507"/>
        <end position="526"/>
    </location>
</feature>
<sequence length="565" mass="63842">MEFKNLYHKYQNRDRYREILHILGRHGFRFLLQRRGFRSIGYWKQKVLPHYPKPAVLSEYEGEMTLPRRVRFLFEELGPTFIKLGQILSTRPDLVPKEYAQELGVLQDGVMQESAKKIRQQFINSWGRPPEELFREFDYQPAAAASIAQVHRAVLPDGREVAVKVQRSDVKKVMEKDLTILQDLEKLLQHSLVGKVCDVAEINQILFRQIKRELDFTVEALNMERFEEVLAGSGILVPRVYWNYISQHILTMDWVDGRPAKEALVDCEATEAGEKFAQKVMYTVLLPFFRHGIFHGDPHPGNVFWLDGGDLALVDFGITGRLDQEFRFTIAELMLAINEKDTCSVVTITKKIGKMTQPVNEEHLFQDVSEMLDRAAGLSGSISFSYLINGMIDIAINHGIKMPGSFFLLGKALLTAEGLARRFHPDIDVVDISRPLALAYMKTHFQPVLTQERIYKQGAGLLRGMLSFPRDVAEVISDLAKGELSIVFIHRGLEVLYDKLDAVSTRLAISLIIVAMMVSSALIIHAGSGPVLSMGLPLLGLIGFSVAALLGVWMVIGLLRDGKIR</sequence>
<dbReference type="AlphaFoldDB" id="A0AAU0UKV0"/>
<accession>A0AAU0UKV0</accession>
<feature type="transmembrane region" description="Helical" evidence="2">
    <location>
        <begin position="538"/>
        <end position="559"/>
    </location>
</feature>
<dbReference type="PANTHER" id="PTHR10566:SF113">
    <property type="entry name" value="PROTEIN ACTIVITY OF BC1 COMPLEX KINASE 7, CHLOROPLASTIC"/>
    <property type="match status" value="1"/>
</dbReference>
<dbReference type="InterPro" id="IPR004147">
    <property type="entry name" value="ABC1_dom"/>
</dbReference>
<dbReference type="InterPro" id="IPR011009">
    <property type="entry name" value="Kinase-like_dom_sf"/>
</dbReference>